<dbReference type="EMBL" id="QWGA01000007">
    <property type="protein sequence ID" value="RIJ29107.1"/>
    <property type="molecule type" value="Genomic_DNA"/>
</dbReference>
<comment type="caution">
    <text evidence="2">The sequence shown here is derived from an EMBL/GenBank/DDBJ whole genome shotgun (WGS) entry which is preliminary data.</text>
</comment>
<accession>A0A399RGI6</accession>
<evidence type="ECO:0000313" key="2">
    <source>
        <dbReference type="EMBL" id="RIJ29107.1"/>
    </source>
</evidence>
<gene>
    <name evidence="2" type="ORF">D1222_12175</name>
</gene>
<keyword evidence="3" id="KW-1185">Reference proteome</keyword>
<name>A0A399RGI6_9PROT</name>
<proteinExistence type="predicted"/>
<evidence type="ECO:0000313" key="3">
    <source>
        <dbReference type="Proteomes" id="UP000265845"/>
    </source>
</evidence>
<sequence length="80" mass="9051">MVGVSKEDECRYESEWLMRRKRINENPAGIHNSPVTIEKPCLQWVFTRAFSDFDGNAEASKASPARMRRPRGAARISGLA</sequence>
<reference evidence="2 3" key="1">
    <citation type="submission" date="2018-08" db="EMBL/GenBank/DDBJ databases">
        <title>Henriciella mobilis sp. nov., isolated from seawater.</title>
        <authorList>
            <person name="Cheng H."/>
            <person name="Wu Y.-H."/>
            <person name="Xu X.-W."/>
            <person name="Guo L.-L."/>
        </authorList>
    </citation>
    <scope>NUCLEOTIDE SEQUENCE [LARGE SCALE GENOMIC DNA]</scope>
    <source>
        <strain evidence="2 3">CCUG67844</strain>
    </source>
</reference>
<protein>
    <submittedName>
        <fullName evidence="2">Uncharacterized protein</fullName>
    </submittedName>
</protein>
<organism evidence="2 3">
    <name type="scientific">Henriciella algicola</name>
    <dbReference type="NCBI Taxonomy" id="1608422"/>
    <lineage>
        <taxon>Bacteria</taxon>
        <taxon>Pseudomonadati</taxon>
        <taxon>Pseudomonadota</taxon>
        <taxon>Alphaproteobacteria</taxon>
        <taxon>Hyphomonadales</taxon>
        <taxon>Hyphomonadaceae</taxon>
        <taxon>Henriciella</taxon>
    </lineage>
</organism>
<evidence type="ECO:0000256" key="1">
    <source>
        <dbReference type="SAM" id="MobiDB-lite"/>
    </source>
</evidence>
<feature type="region of interest" description="Disordered" evidence="1">
    <location>
        <begin position="56"/>
        <end position="80"/>
    </location>
</feature>
<dbReference type="Proteomes" id="UP000265845">
    <property type="component" value="Unassembled WGS sequence"/>
</dbReference>
<dbReference type="AlphaFoldDB" id="A0A399RGI6"/>